<evidence type="ECO:0000256" key="7">
    <source>
        <dbReference type="ARBA" id="ARBA00022927"/>
    </source>
</evidence>
<comment type="similarity">
    <text evidence="2 12">Belongs to the SecG family.</text>
</comment>
<accession>A0A8J6YVT3</accession>
<keyword evidence="8 12" id="KW-1133">Transmembrane helix</keyword>
<keyword evidence="9 12" id="KW-0811">Translocation</keyword>
<evidence type="ECO:0000256" key="8">
    <source>
        <dbReference type="ARBA" id="ARBA00022989"/>
    </source>
</evidence>
<dbReference type="Proteomes" id="UP000631034">
    <property type="component" value="Unassembled WGS sequence"/>
</dbReference>
<dbReference type="NCBIfam" id="TIGR00810">
    <property type="entry name" value="secG"/>
    <property type="match status" value="1"/>
</dbReference>
<dbReference type="GO" id="GO:0065002">
    <property type="term" value="P:intracellular protein transmembrane transport"/>
    <property type="evidence" value="ECO:0007669"/>
    <property type="project" value="TreeGrafter"/>
</dbReference>
<keyword evidence="10 12" id="KW-0472">Membrane</keyword>
<reference evidence="14" key="1">
    <citation type="submission" date="2020-10" db="EMBL/GenBank/DDBJ databases">
        <title>Genome sequence of the unusual species of purple photosynthetic bacteria, Phaeovibrio sulfidiphilus DSM 23193, type strain.</title>
        <authorList>
            <person name="Kyndt J.A."/>
            <person name="Meyer T.E."/>
        </authorList>
    </citation>
    <scope>NUCLEOTIDE SEQUENCE</scope>
    <source>
        <strain evidence="14">DSM 23193</strain>
    </source>
</reference>
<name>A0A8J6YVT3_9PROT</name>
<dbReference type="GO" id="GO:0005886">
    <property type="term" value="C:plasma membrane"/>
    <property type="evidence" value="ECO:0007669"/>
    <property type="project" value="UniProtKB-SubCell"/>
</dbReference>
<evidence type="ECO:0000256" key="5">
    <source>
        <dbReference type="ARBA" id="ARBA00022475"/>
    </source>
</evidence>
<keyword evidence="7 12" id="KW-0653">Protein transport</keyword>
<evidence type="ECO:0000256" key="13">
    <source>
        <dbReference type="SAM" id="MobiDB-lite"/>
    </source>
</evidence>
<evidence type="ECO:0000256" key="4">
    <source>
        <dbReference type="ARBA" id="ARBA00022448"/>
    </source>
</evidence>
<comment type="caution">
    <text evidence="14">The sequence shown here is derived from an EMBL/GenBank/DDBJ whole genome shotgun (WGS) entry which is preliminary data.</text>
</comment>
<evidence type="ECO:0000256" key="12">
    <source>
        <dbReference type="RuleBase" id="RU365087"/>
    </source>
</evidence>
<organism evidence="14 15">
    <name type="scientific">Phaeovibrio sulfidiphilus</name>
    <dbReference type="NCBI Taxonomy" id="1220600"/>
    <lineage>
        <taxon>Bacteria</taxon>
        <taxon>Pseudomonadati</taxon>
        <taxon>Pseudomonadota</taxon>
        <taxon>Alphaproteobacteria</taxon>
        <taxon>Rhodospirillales</taxon>
        <taxon>Rhodospirillaceae</taxon>
        <taxon>Phaeovibrio</taxon>
    </lineage>
</organism>
<feature type="region of interest" description="Disordered" evidence="13">
    <location>
        <begin position="78"/>
        <end position="132"/>
    </location>
</feature>
<gene>
    <name evidence="14" type="primary">secG</name>
    <name evidence="14" type="ORF">IHV25_03115</name>
</gene>
<dbReference type="AlphaFoldDB" id="A0A8J6YVT3"/>
<dbReference type="Pfam" id="PF03840">
    <property type="entry name" value="SecG"/>
    <property type="match status" value="1"/>
</dbReference>
<dbReference type="RefSeq" id="WP_192533615.1">
    <property type="nucleotide sequence ID" value="NZ_JACZHT010000002.1"/>
</dbReference>
<evidence type="ECO:0000313" key="14">
    <source>
        <dbReference type="EMBL" id="MBE1236642.1"/>
    </source>
</evidence>
<evidence type="ECO:0000256" key="11">
    <source>
        <dbReference type="ARBA" id="ARBA00025182"/>
    </source>
</evidence>
<comment type="subcellular location">
    <subcellularLocation>
        <location evidence="1 12">Cell membrane</location>
        <topology evidence="1 12">Multi-pass membrane protein</topology>
    </subcellularLocation>
</comment>
<keyword evidence="4 12" id="KW-0813">Transport</keyword>
<keyword evidence="5 12" id="KW-1003">Cell membrane</keyword>
<dbReference type="PRINTS" id="PR01651">
    <property type="entry name" value="SECGEXPORT"/>
</dbReference>
<dbReference type="PANTHER" id="PTHR34182">
    <property type="entry name" value="PROTEIN-EXPORT MEMBRANE PROTEIN SECG"/>
    <property type="match status" value="1"/>
</dbReference>
<dbReference type="PANTHER" id="PTHR34182:SF1">
    <property type="entry name" value="PROTEIN-EXPORT MEMBRANE PROTEIN SECG"/>
    <property type="match status" value="1"/>
</dbReference>
<dbReference type="InterPro" id="IPR004692">
    <property type="entry name" value="SecG"/>
</dbReference>
<evidence type="ECO:0000256" key="10">
    <source>
        <dbReference type="ARBA" id="ARBA00023136"/>
    </source>
</evidence>
<comment type="function">
    <text evidence="11 12">Involved in protein export. Participates in an early event of protein translocation.</text>
</comment>
<dbReference type="EMBL" id="JACZHT010000002">
    <property type="protein sequence ID" value="MBE1236642.1"/>
    <property type="molecule type" value="Genomic_DNA"/>
</dbReference>
<evidence type="ECO:0000256" key="1">
    <source>
        <dbReference type="ARBA" id="ARBA00004651"/>
    </source>
</evidence>
<keyword evidence="6 12" id="KW-0812">Transmembrane</keyword>
<protein>
    <recommendedName>
        <fullName evidence="3 12">Protein-export membrane protein SecG</fullName>
    </recommendedName>
</protein>
<evidence type="ECO:0000313" key="15">
    <source>
        <dbReference type="Proteomes" id="UP000631034"/>
    </source>
</evidence>
<proteinExistence type="inferred from homology"/>
<feature type="transmembrane region" description="Helical" evidence="12">
    <location>
        <begin position="52"/>
        <end position="70"/>
    </location>
</feature>
<dbReference type="GO" id="GO:0015450">
    <property type="term" value="F:protein-transporting ATPase activity"/>
    <property type="evidence" value="ECO:0007669"/>
    <property type="project" value="UniProtKB-UniRule"/>
</dbReference>
<dbReference type="GO" id="GO:0009306">
    <property type="term" value="P:protein secretion"/>
    <property type="evidence" value="ECO:0007669"/>
    <property type="project" value="UniProtKB-UniRule"/>
</dbReference>
<evidence type="ECO:0000256" key="6">
    <source>
        <dbReference type="ARBA" id="ARBA00022692"/>
    </source>
</evidence>
<keyword evidence="15" id="KW-1185">Reference proteome</keyword>
<evidence type="ECO:0000256" key="3">
    <source>
        <dbReference type="ARBA" id="ARBA00017876"/>
    </source>
</evidence>
<dbReference type="GO" id="GO:0043952">
    <property type="term" value="P:protein transport by the Sec complex"/>
    <property type="evidence" value="ECO:0007669"/>
    <property type="project" value="TreeGrafter"/>
</dbReference>
<comment type="caution">
    <text evidence="12">Lacks conserved residue(s) required for the propagation of feature annotation.</text>
</comment>
<evidence type="ECO:0000256" key="2">
    <source>
        <dbReference type="ARBA" id="ARBA00008445"/>
    </source>
</evidence>
<sequence length="132" mass="13503">MLITVLLVIHVIVAALMIGLILMQRAEGGALGIGGGGGGMQTRPPANLLTRSTAILAAVFMILSLCLTLLSKRDSRDLSPILDDAPYRPVPAAEAPAPTHDPSLPAPPDSEPEADSWAPKSEPAGQAPAAAP</sequence>
<evidence type="ECO:0000256" key="9">
    <source>
        <dbReference type="ARBA" id="ARBA00023010"/>
    </source>
</evidence>